<evidence type="ECO:0000259" key="1">
    <source>
        <dbReference type="PROSITE" id="PS51841"/>
    </source>
</evidence>
<dbReference type="InterPro" id="IPR001322">
    <property type="entry name" value="Lamin_tail_dom"/>
</dbReference>
<dbReference type="RefSeq" id="WP_345550811.1">
    <property type="nucleotide sequence ID" value="NZ_BAAAZA010000013.1"/>
</dbReference>
<name>A0ABP7KFY8_9ACTN</name>
<dbReference type="InterPro" id="IPR036415">
    <property type="entry name" value="Lamin_tail_dom_sf"/>
</dbReference>
<dbReference type="SUPFAM" id="SSF74853">
    <property type="entry name" value="Lamin A/C globular tail domain"/>
    <property type="match status" value="1"/>
</dbReference>
<dbReference type="EMBL" id="BAAAZA010000013">
    <property type="protein sequence ID" value="GAA3876264.1"/>
    <property type="molecule type" value="Genomic_DNA"/>
</dbReference>
<evidence type="ECO:0000313" key="2">
    <source>
        <dbReference type="EMBL" id="GAA3876264.1"/>
    </source>
</evidence>
<accession>A0ABP7KFY8</accession>
<feature type="domain" description="LTD" evidence="1">
    <location>
        <begin position="4"/>
        <end position="102"/>
    </location>
</feature>
<proteinExistence type="predicted"/>
<dbReference type="PROSITE" id="PS51841">
    <property type="entry name" value="LTD"/>
    <property type="match status" value="1"/>
</dbReference>
<dbReference type="Pfam" id="PF00932">
    <property type="entry name" value="LTD"/>
    <property type="match status" value="1"/>
</dbReference>
<reference evidence="3" key="1">
    <citation type="journal article" date="2019" name="Int. J. Syst. Evol. Microbiol.">
        <title>The Global Catalogue of Microorganisms (GCM) 10K type strain sequencing project: providing services to taxonomists for standard genome sequencing and annotation.</title>
        <authorList>
            <consortium name="The Broad Institute Genomics Platform"/>
            <consortium name="The Broad Institute Genome Sequencing Center for Infectious Disease"/>
            <person name="Wu L."/>
            <person name="Ma J."/>
        </authorList>
    </citation>
    <scope>NUCLEOTIDE SEQUENCE [LARGE SCALE GENOMIC DNA]</scope>
    <source>
        <strain evidence="3">JCM 16578</strain>
    </source>
</reference>
<sequence>MLAAQPAAAADPAGYQNVRINEVTSSNNDTVELYNAGSAAVSISGWKMSDDSFSPQSFSPSSTTIPAGGFVTFNSPKGLGDSDKLVIYTSDGTVVDRVEWATDKAKPAMARCGGDGAGA</sequence>
<comment type="caution">
    <text evidence="2">The sequence shown here is derived from an EMBL/GenBank/DDBJ whole genome shotgun (WGS) entry which is preliminary data.</text>
</comment>
<keyword evidence="3" id="KW-1185">Reference proteome</keyword>
<organism evidence="2 3">
    <name type="scientific">Streptomyces lannensis</name>
    <dbReference type="NCBI Taxonomy" id="766498"/>
    <lineage>
        <taxon>Bacteria</taxon>
        <taxon>Bacillati</taxon>
        <taxon>Actinomycetota</taxon>
        <taxon>Actinomycetes</taxon>
        <taxon>Kitasatosporales</taxon>
        <taxon>Streptomycetaceae</taxon>
        <taxon>Streptomyces</taxon>
    </lineage>
</organism>
<gene>
    <name evidence="2" type="ORF">GCM10022207_47800</name>
</gene>
<dbReference type="Gene3D" id="2.60.40.1260">
    <property type="entry name" value="Lamin Tail domain"/>
    <property type="match status" value="1"/>
</dbReference>
<dbReference type="Proteomes" id="UP001501563">
    <property type="component" value="Unassembled WGS sequence"/>
</dbReference>
<evidence type="ECO:0000313" key="3">
    <source>
        <dbReference type="Proteomes" id="UP001501563"/>
    </source>
</evidence>
<protein>
    <recommendedName>
        <fullName evidence="1">LTD domain-containing protein</fullName>
    </recommendedName>
</protein>